<organism evidence="3 4">
    <name type="scientific">Brassica oleracea var. oleracea</name>
    <dbReference type="NCBI Taxonomy" id="109376"/>
    <lineage>
        <taxon>Eukaryota</taxon>
        <taxon>Viridiplantae</taxon>
        <taxon>Streptophyta</taxon>
        <taxon>Embryophyta</taxon>
        <taxon>Tracheophyta</taxon>
        <taxon>Spermatophyta</taxon>
        <taxon>Magnoliopsida</taxon>
        <taxon>eudicotyledons</taxon>
        <taxon>Gunneridae</taxon>
        <taxon>Pentapetalae</taxon>
        <taxon>rosids</taxon>
        <taxon>malvids</taxon>
        <taxon>Brassicales</taxon>
        <taxon>Brassicaceae</taxon>
        <taxon>Brassiceae</taxon>
        <taxon>Brassica</taxon>
    </lineage>
</organism>
<protein>
    <recommendedName>
        <fullName evidence="2">DC1 domain-containing protein</fullName>
    </recommendedName>
</protein>
<feature type="domain" description="DC1" evidence="2">
    <location>
        <begin position="16"/>
        <end position="58"/>
    </location>
</feature>
<dbReference type="HOGENOM" id="CLU_1206268_0_0_1"/>
<evidence type="ECO:0000313" key="3">
    <source>
        <dbReference type="EnsemblPlants" id="Bo4g142650.1"/>
    </source>
</evidence>
<reference evidence="3 4" key="1">
    <citation type="journal article" date="2014" name="Genome Biol.">
        <title>Transcriptome and methylome profiling reveals relics of genome dominance in the mesopolyploid Brassica oleracea.</title>
        <authorList>
            <person name="Parkin I.A."/>
            <person name="Koh C."/>
            <person name="Tang H."/>
            <person name="Robinson S.J."/>
            <person name="Kagale S."/>
            <person name="Clarke W.E."/>
            <person name="Town C.D."/>
            <person name="Nixon J."/>
            <person name="Krishnakumar V."/>
            <person name="Bidwell S.L."/>
            <person name="Denoeud F."/>
            <person name="Belcram H."/>
            <person name="Links M.G."/>
            <person name="Just J."/>
            <person name="Clarke C."/>
            <person name="Bender T."/>
            <person name="Huebert T."/>
            <person name="Mason A.S."/>
            <person name="Pires J.C."/>
            <person name="Barker G."/>
            <person name="Moore J."/>
            <person name="Walley P.G."/>
            <person name="Manoli S."/>
            <person name="Batley J."/>
            <person name="Edwards D."/>
            <person name="Nelson M.N."/>
            <person name="Wang X."/>
            <person name="Paterson A.H."/>
            <person name="King G."/>
            <person name="Bancroft I."/>
            <person name="Chalhoub B."/>
            <person name="Sharpe A.G."/>
        </authorList>
    </citation>
    <scope>NUCLEOTIDE SEQUENCE</scope>
    <source>
        <strain evidence="3 4">cv. TO1000</strain>
    </source>
</reference>
<dbReference type="PANTHER" id="PTHR47841:SF11">
    <property type="entry name" value="DC1 DOMAIN-CONTAINING PROTEIN"/>
    <property type="match status" value="1"/>
</dbReference>
<dbReference type="PANTHER" id="PTHR47841">
    <property type="entry name" value="DIACYLGLYCEROL KINASE THETA-LIKE-RELATED"/>
    <property type="match status" value="1"/>
</dbReference>
<evidence type="ECO:0000313" key="4">
    <source>
        <dbReference type="Proteomes" id="UP000032141"/>
    </source>
</evidence>
<dbReference type="SUPFAM" id="SSF57889">
    <property type="entry name" value="Cysteine-rich domain"/>
    <property type="match status" value="1"/>
</dbReference>
<dbReference type="InterPro" id="IPR004146">
    <property type="entry name" value="DC1"/>
</dbReference>
<dbReference type="STRING" id="109376.A0A0D3C0L9"/>
<accession>A0A0D3C0L9</accession>
<dbReference type="AlphaFoldDB" id="A0A0D3C0L9"/>
<dbReference type="Pfam" id="PF03107">
    <property type="entry name" value="C1_2"/>
    <property type="match status" value="1"/>
</dbReference>
<keyword evidence="4" id="KW-1185">Reference proteome</keyword>
<dbReference type="Proteomes" id="UP000032141">
    <property type="component" value="Chromosome C4"/>
</dbReference>
<dbReference type="Gramene" id="Bo4g142650.1">
    <property type="protein sequence ID" value="Bo4g142650.1"/>
    <property type="gene ID" value="Bo4g142650"/>
</dbReference>
<evidence type="ECO:0000259" key="2">
    <source>
        <dbReference type="Pfam" id="PF03107"/>
    </source>
</evidence>
<reference evidence="3" key="2">
    <citation type="submission" date="2015-03" db="UniProtKB">
        <authorList>
            <consortium name="EnsemblPlants"/>
        </authorList>
    </citation>
    <scope>IDENTIFICATION</scope>
</reference>
<proteinExistence type="predicted"/>
<evidence type="ECO:0000256" key="1">
    <source>
        <dbReference type="ARBA" id="ARBA00022737"/>
    </source>
</evidence>
<name>A0A0D3C0L9_BRAOL</name>
<sequence>MSPLPLNAEQVLQHFTHIHPLTKVDGVGTYICDGCKTYGSGRTYRCAACNYDLHEFCAICPPTLLSTLHPHHELRNGRVASHCAQPYLLTGLARTYAMAVKPTALGRPTVAPLATTIFTSSVPYVPLHSSALSSTPRAQVSTPGETCMRHLQRINQRAVYQCKTCGFDVHPLCTQLPKEVIHNHGYTKQVQVRESHTGSTSKTVRVMVLGAGVAWLCMTGDVSGVVSAFL</sequence>
<dbReference type="EnsemblPlants" id="Bo4g142650.1">
    <property type="protein sequence ID" value="Bo4g142650.1"/>
    <property type="gene ID" value="Bo4g142650"/>
</dbReference>
<dbReference type="InterPro" id="IPR046349">
    <property type="entry name" value="C1-like_sf"/>
</dbReference>
<dbReference type="OMA" id="HEFCAKC"/>
<keyword evidence="1" id="KW-0677">Repeat</keyword>